<evidence type="ECO:0000256" key="3">
    <source>
        <dbReference type="ARBA" id="ARBA00004651"/>
    </source>
</evidence>
<dbReference type="RefSeq" id="WP_305471609.1">
    <property type="nucleotide sequence ID" value="NZ_JAUYVT010000004.1"/>
</dbReference>
<keyword evidence="9" id="KW-1005">Bacterial flagellum biogenesis</keyword>
<feature type="transmembrane region" description="Helical" evidence="15">
    <location>
        <begin position="181"/>
        <end position="202"/>
    </location>
</feature>
<evidence type="ECO:0000256" key="16">
    <source>
        <dbReference type="SAM" id="SignalP"/>
    </source>
</evidence>
<keyword evidence="10" id="KW-0653">Protein transport</keyword>
<dbReference type="EMBL" id="JAUYVT010000004">
    <property type="protein sequence ID" value="MDP2564328.1"/>
    <property type="molecule type" value="Genomic_DNA"/>
</dbReference>
<evidence type="ECO:0000256" key="12">
    <source>
        <dbReference type="ARBA" id="ARBA00023136"/>
    </source>
</evidence>
<keyword evidence="17" id="KW-0966">Cell projection</keyword>
<reference evidence="17" key="1">
    <citation type="submission" date="2023-07" db="EMBL/GenBank/DDBJ databases">
        <title>Genome content predicts the carbon catabolic preferences of heterotrophic bacteria.</title>
        <authorList>
            <person name="Gralka M."/>
        </authorList>
    </citation>
    <scope>NUCLEOTIDE SEQUENCE</scope>
    <source>
        <strain evidence="17">4G09</strain>
    </source>
</reference>
<keyword evidence="11 15" id="KW-1133">Transmembrane helix</keyword>
<feature type="chain" id="PRO_5045134103" description="Flagellar biosynthetic protein FliP" evidence="16">
    <location>
        <begin position="19"/>
        <end position="246"/>
    </location>
</feature>
<dbReference type="InterPro" id="IPR005837">
    <property type="entry name" value="FliP"/>
</dbReference>
<proteinExistence type="inferred from homology"/>
<evidence type="ECO:0000256" key="11">
    <source>
        <dbReference type="ARBA" id="ARBA00022989"/>
    </source>
</evidence>
<evidence type="ECO:0000256" key="1">
    <source>
        <dbReference type="ARBA" id="ARBA00003663"/>
    </source>
</evidence>
<dbReference type="Proteomes" id="UP001177212">
    <property type="component" value="Unassembled WGS sequence"/>
</dbReference>
<evidence type="ECO:0000256" key="5">
    <source>
        <dbReference type="ARBA" id="ARBA00021714"/>
    </source>
</evidence>
<keyword evidence="16" id="KW-0732">Signal</keyword>
<feature type="transmembrane region" description="Helical" evidence="15">
    <location>
        <begin position="223"/>
        <end position="245"/>
    </location>
</feature>
<evidence type="ECO:0000256" key="4">
    <source>
        <dbReference type="ARBA" id="ARBA00006257"/>
    </source>
</evidence>
<keyword evidence="18" id="KW-1185">Reference proteome</keyword>
<keyword evidence="7" id="KW-1003">Cell membrane</keyword>
<evidence type="ECO:0000313" key="18">
    <source>
        <dbReference type="Proteomes" id="UP001177212"/>
    </source>
</evidence>
<evidence type="ECO:0000256" key="13">
    <source>
        <dbReference type="ARBA" id="ARBA00023143"/>
    </source>
</evidence>
<evidence type="ECO:0000256" key="15">
    <source>
        <dbReference type="SAM" id="Phobius"/>
    </source>
</evidence>
<comment type="subcellular location">
    <subcellularLocation>
        <location evidence="2">Bacterial flagellum basal body</location>
    </subcellularLocation>
    <subcellularLocation>
        <location evidence="3">Cell membrane</location>
        <topology evidence="3">Multi-pass membrane protein</topology>
    </subcellularLocation>
</comment>
<dbReference type="PRINTS" id="PR00951">
    <property type="entry name" value="FLGBIOSNFLIP"/>
</dbReference>
<keyword evidence="6" id="KW-0813">Transport</keyword>
<comment type="caution">
    <text evidence="17">The sequence shown here is derived from an EMBL/GenBank/DDBJ whole genome shotgun (WGS) entry which is preliminary data.</text>
</comment>
<keyword evidence="17" id="KW-0282">Flagellum</keyword>
<comment type="function">
    <text evidence="1">Plays a role in the flagellum-specific transport system.</text>
</comment>
<protein>
    <recommendedName>
        <fullName evidence="5">Flagellar biosynthetic protein FliP</fullName>
    </recommendedName>
</protein>
<dbReference type="PRINTS" id="PR01302">
    <property type="entry name" value="TYPE3IMPPROT"/>
</dbReference>
<keyword evidence="14" id="KW-1006">Bacterial flagellum protein export</keyword>
<evidence type="ECO:0000256" key="6">
    <source>
        <dbReference type="ARBA" id="ARBA00022448"/>
    </source>
</evidence>
<evidence type="ECO:0000256" key="9">
    <source>
        <dbReference type="ARBA" id="ARBA00022795"/>
    </source>
</evidence>
<gene>
    <name evidence="17" type="ORF">Q8W34_06760</name>
</gene>
<dbReference type="Pfam" id="PF00813">
    <property type="entry name" value="FliP"/>
    <property type="match status" value="1"/>
</dbReference>
<keyword evidence="8 15" id="KW-0812">Transmembrane</keyword>
<dbReference type="InterPro" id="IPR005838">
    <property type="entry name" value="T3SS_IM_P"/>
</dbReference>
<feature type="transmembrane region" description="Helical" evidence="15">
    <location>
        <begin position="44"/>
        <end position="74"/>
    </location>
</feature>
<accession>A0ABT9FC22</accession>
<keyword evidence="17" id="KW-0969">Cilium</keyword>
<name>A0ABT9FC22_9GAMM</name>
<sequence>MKKFLALVLLLCPLFGFAETGQIDLLTVTPNSDGTESYSSNIQTLIIMSMLPFLTAGIVMFTPFMRTIIVFGFLRQALGTMNSPPNQVLIAISLMVSFIVMKPVLSDIYNDGYLPYESGVISDKKAVEVGVEKMTAFWLSVTSEEELIYFSELMDAEPVDEYKDLPLSVIMPAFVYSELKIAFKIAFLLFIPFLLIDIVIASTLMGMGMMMLSPMIISLPFKIFAFILLDGFGLVTTSMIGSYGAN</sequence>
<evidence type="ECO:0000256" key="14">
    <source>
        <dbReference type="ARBA" id="ARBA00023225"/>
    </source>
</evidence>
<dbReference type="PANTHER" id="PTHR30587">
    <property type="entry name" value="FLAGELLAR BIOSYNTHETIC PROTEIN FLIP"/>
    <property type="match status" value="1"/>
</dbReference>
<evidence type="ECO:0000313" key="17">
    <source>
        <dbReference type="EMBL" id="MDP2564328.1"/>
    </source>
</evidence>
<keyword evidence="13" id="KW-0975">Bacterial flagellum</keyword>
<evidence type="ECO:0000256" key="8">
    <source>
        <dbReference type="ARBA" id="ARBA00022692"/>
    </source>
</evidence>
<feature type="signal peptide" evidence="16">
    <location>
        <begin position="1"/>
        <end position="18"/>
    </location>
</feature>
<keyword evidence="12 15" id="KW-0472">Membrane</keyword>
<evidence type="ECO:0000256" key="2">
    <source>
        <dbReference type="ARBA" id="ARBA00004117"/>
    </source>
</evidence>
<organism evidence="17 18">
    <name type="scientific">Pseudoalteromonas marina</name>
    <dbReference type="NCBI Taxonomy" id="267375"/>
    <lineage>
        <taxon>Bacteria</taxon>
        <taxon>Pseudomonadati</taxon>
        <taxon>Pseudomonadota</taxon>
        <taxon>Gammaproteobacteria</taxon>
        <taxon>Alteromonadales</taxon>
        <taxon>Pseudoalteromonadaceae</taxon>
        <taxon>Pseudoalteromonas</taxon>
    </lineage>
</organism>
<evidence type="ECO:0000256" key="10">
    <source>
        <dbReference type="ARBA" id="ARBA00022927"/>
    </source>
</evidence>
<comment type="similarity">
    <text evidence="4">Belongs to the FliP/MopC/SpaP family.</text>
</comment>
<evidence type="ECO:0000256" key="7">
    <source>
        <dbReference type="ARBA" id="ARBA00022475"/>
    </source>
</evidence>
<dbReference type="PANTHER" id="PTHR30587:SF0">
    <property type="entry name" value="FLAGELLAR BIOSYNTHETIC PROTEIN FLIP"/>
    <property type="match status" value="1"/>
</dbReference>